<evidence type="ECO:0000259" key="1">
    <source>
        <dbReference type="Pfam" id="PF12146"/>
    </source>
</evidence>
<organism evidence="2 3">
    <name type="scientific">Vulgatibacter incomptus</name>
    <dbReference type="NCBI Taxonomy" id="1391653"/>
    <lineage>
        <taxon>Bacteria</taxon>
        <taxon>Pseudomonadati</taxon>
        <taxon>Myxococcota</taxon>
        <taxon>Myxococcia</taxon>
        <taxon>Myxococcales</taxon>
        <taxon>Cystobacterineae</taxon>
        <taxon>Vulgatibacteraceae</taxon>
        <taxon>Vulgatibacter</taxon>
    </lineage>
</organism>
<dbReference type="InterPro" id="IPR053145">
    <property type="entry name" value="AB_hydrolase_Est10"/>
</dbReference>
<dbReference type="PANTHER" id="PTHR43265:SF1">
    <property type="entry name" value="ESTERASE ESTD"/>
    <property type="match status" value="1"/>
</dbReference>
<gene>
    <name evidence="2" type="ORF">AKJ08_1562</name>
</gene>
<proteinExistence type="predicted"/>
<dbReference type="InterPro" id="IPR022742">
    <property type="entry name" value="Hydrolase_4"/>
</dbReference>
<dbReference type="Pfam" id="PF12146">
    <property type="entry name" value="Hydrolase_4"/>
    <property type="match status" value="1"/>
</dbReference>
<dbReference type="AlphaFoldDB" id="A0A0K1PCC9"/>
<feature type="domain" description="Serine aminopeptidase S33" evidence="1">
    <location>
        <begin position="3"/>
        <end position="213"/>
    </location>
</feature>
<sequence>MQPFAENGIAVIAYEARGVQPEDDGSRCSPEFLAANNRQQRIDDAYSVLAQARKKYPSWDGRLVILGASEGAAIAPEVAANEAGTIGLIIMGGGGWPQSDELMLLERRRLERSGAGLEQTEAAISELRATFERIRAEPSSLTVWRGHSYQWWSSHLWTSPMEHLLRVGAPIFVAHGAKDEAVPVESADAIAVAFEAERKTGLTYKRYSELGHSWKDDKGDSHIREVGRDIHEWLCSHIADLRCP</sequence>
<dbReference type="EMBL" id="CP012332">
    <property type="protein sequence ID" value="AKU91175.1"/>
    <property type="molecule type" value="Genomic_DNA"/>
</dbReference>
<dbReference type="SUPFAM" id="SSF53474">
    <property type="entry name" value="alpha/beta-Hydrolases"/>
    <property type="match status" value="1"/>
</dbReference>
<keyword evidence="3" id="KW-1185">Reference proteome</keyword>
<dbReference type="Gene3D" id="3.40.50.1820">
    <property type="entry name" value="alpha/beta hydrolase"/>
    <property type="match status" value="1"/>
</dbReference>
<evidence type="ECO:0000313" key="2">
    <source>
        <dbReference type="EMBL" id="AKU91175.1"/>
    </source>
</evidence>
<dbReference type="PANTHER" id="PTHR43265">
    <property type="entry name" value="ESTERASE ESTD"/>
    <property type="match status" value="1"/>
</dbReference>
<dbReference type="InterPro" id="IPR029058">
    <property type="entry name" value="AB_hydrolase_fold"/>
</dbReference>
<keyword evidence="2" id="KW-0378">Hydrolase</keyword>
<evidence type="ECO:0000313" key="3">
    <source>
        <dbReference type="Proteomes" id="UP000055590"/>
    </source>
</evidence>
<name>A0A0K1PCC9_9BACT</name>
<accession>A0A0K1PCC9</accession>
<protein>
    <submittedName>
        <fullName evidence="2">Alpha/beta superfamily hydrolase</fullName>
    </submittedName>
</protein>
<dbReference type="Proteomes" id="UP000055590">
    <property type="component" value="Chromosome"/>
</dbReference>
<reference evidence="2 3" key="1">
    <citation type="submission" date="2015-08" db="EMBL/GenBank/DDBJ databases">
        <authorList>
            <person name="Babu N.S."/>
            <person name="Beckwith C.J."/>
            <person name="Beseler K.G."/>
            <person name="Brison A."/>
            <person name="Carone J.V."/>
            <person name="Caskin T.P."/>
            <person name="Diamond M."/>
            <person name="Durham M.E."/>
            <person name="Foxe J.M."/>
            <person name="Go M."/>
            <person name="Henderson B.A."/>
            <person name="Jones I.B."/>
            <person name="McGettigan J.A."/>
            <person name="Micheletti S.J."/>
            <person name="Nasrallah M.E."/>
            <person name="Ortiz D."/>
            <person name="Piller C.R."/>
            <person name="Privatt S.R."/>
            <person name="Schneider S.L."/>
            <person name="Sharp S."/>
            <person name="Smith T.C."/>
            <person name="Stanton J.D."/>
            <person name="Ullery H.E."/>
            <person name="Wilson R.J."/>
            <person name="Serrano M.G."/>
            <person name="Buck G."/>
            <person name="Lee V."/>
            <person name="Wang Y."/>
            <person name="Carvalho R."/>
            <person name="Voegtly L."/>
            <person name="Shi R."/>
            <person name="Duckworth R."/>
            <person name="Johnson A."/>
            <person name="Loviza R."/>
            <person name="Walstead R."/>
            <person name="Shah Z."/>
            <person name="Kiflezghi M."/>
            <person name="Wade K."/>
            <person name="Ball S.L."/>
            <person name="Bradley K.W."/>
            <person name="Asai D.J."/>
            <person name="Bowman C.A."/>
            <person name="Russell D.A."/>
            <person name="Pope W.H."/>
            <person name="Jacobs-Sera D."/>
            <person name="Hendrix R.W."/>
            <person name="Hatfull G.F."/>
        </authorList>
    </citation>
    <scope>NUCLEOTIDE SEQUENCE [LARGE SCALE GENOMIC DNA]</scope>
    <source>
        <strain evidence="2 3">DSM 27710</strain>
    </source>
</reference>
<dbReference type="KEGG" id="vin:AKJ08_1562"/>
<dbReference type="GO" id="GO:0052689">
    <property type="term" value="F:carboxylic ester hydrolase activity"/>
    <property type="evidence" value="ECO:0007669"/>
    <property type="project" value="TreeGrafter"/>
</dbReference>